<sequence>MKYSGKTRKWLDEILSSDQQKPAAETIRNQNASKKTKLVSKRKSQQVASLNNSKKRSAPPLADDRDRVEIVGQETNRAKKQRRLSTPLPVTCETSSDKSGGYLSYESPVTVLPPLPLCDHHEHSTTTPEAGWVAMSKSRFAVTILKAQRPETPSVVIDKYRAAELAGANELIKKNRQRGKEVARLALIEMEKNVNVDDPFKTMREFEIRPQCAFLLRALFNFLSPTMKYSGKTRKWLDEILSSDHYKPAAETTRNLNASKKAANDSSSSCSTKVPVSKPELQKVASLNNSKKRSAPPLADDRERVEIMDQETNGEKKQKRLPTPLPVTCDISSDKSGGYLSRESPVTVLTPLPLCDHHDHGTTTPEAGRVAMLKSRFAVTILKAQRPETPSLVIDKYRAAELARANGLIKKNRQRDREAARLALIEMEKNVDIDDPFKTMREFEMIISNKGTC</sequence>
<protein>
    <submittedName>
        <fullName evidence="2">Uncharacterized protein</fullName>
    </submittedName>
</protein>
<evidence type="ECO:0000256" key="1">
    <source>
        <dbReference type="SAM" id="MobiDB-lite"/>
    </source>
</evidence>
<reference evidence="2 3" key="3">
    <citation type="submission" date="2019-11" db="EMBL/GenBank/DDBJ databases">
        <title>A de novo genome assembly of a pear dwarfing rootstock.</title>
        <authorList>
            <person name="Wang F."/>
            <person name="Wang J."/>
            <person name="Li S."/>
            <person name="Zhang Y."/>
            <person name="Fang M."/>
            <person name="Ma L."/>
            <person name="Zhao Y."/>
            <person name="Jiang S."/>
        </authorList>
    </citation>
    <scope>NUCLEOTIDE SEQUENCE [LARGE SCALE GENOMIC DNA]</scope>
    <source>
        <strain evidence="2">S2</strain>
        <tissue evidence="2">Leaf</tissue>
    </source>
</reference>
<dbReference type="PANTHER" id="PTHR46136:SF33">
    <property type="entry name" value="TRANSCRIPTION FACTOR GTE10"/>
    <property type="match status" value="1"/>
</dbReference>
<name>A0A5N5H5M3_9ROSA</name>
<reference evidence="2 3" key="1">
    <citation type="submission" date="2019-09" db="EMBL/GenBank/DDBJ databases">
        <authorList>
            <person name="Ou C."/>
        </authorList>
    </citation>
    <scope>NUCLEOTIDE SEQUENCE [LARGE SCALE GENOMIC DNA]</scope>
    <source>
        <strain evidence="2">S2</strain>
        <tissue evidence="2">Leaf</tissue>
    </source>
</reference>
<organism evidence="2 3">
    <name type="scientific">Pyrus ussuriensis x Pyrus communis</name>
    <dbReference type="NCBI Taxonomy" id="2448454"/>
    <lineage>
        <taxon>Eukaryota</taxon>
        <taxon>Viridiplantae</taxon>
        <taxon>Streptophyta</taxon>
        <taxon>Embryophyta</taxon>
        <taxon>Tracheophyta</taxon>
        <taxon>Spermatophyta</taxon>
        <taxon>Magnoliopsida</taxon>
        <taxon>eudicotyledons</taxon>
        <taxon>Gunneridae</taxon>
        <taxon>Pentapetalae</taxon>
        <taxon>rosids</taxon>
        <taxon>fabids</taxon>
        <taxon>Rosales</taxon>
        <taxon>Rosaceae</taxon>
        <taxon>Amygdaloideae</taxon>
        <taxon>Maleae</taxon>
        <taxon>Pyrus</taxon>
    </lineage>
</organism>
<dbReference type="Proteomes" id="UP000327157">
    <property type="component" value="Chromosome 4"/>
</dbReference>
<dbReference type="EMBL" id="SMOL01000231">
    <property type="protein sequence ID" value="KAB2623256.1"/>
    <property type="molecule type" value="Genomic_DNA"/>
</dbReference>
<reference evidence="3" key="2">
    <citation type="submission" date="2019-10" db="EMBL/GenBank/DDBJ databases">
        <title>A de novo genome assembly of a pear dwarfing rootstock.</title>
        <authorList>
            <person name="Wang F."/>
            <person name="Wang J."/>
            <person name="Li S."/>
            <person name="Zhang Y."/>
            <person name="Fang M."/>
            <person name="Ma L."/>
            <person name="Zhao Y."/>
            <person name="Jiang S."/>
        </authorList>
    </citation>
    <scope>NUCLEOTIDE SEQUENCE [LARGE SCALE GENOMIC DNA]</scope>
</reference>
<proteinExistence type="predicted"/>
<evidence type="ECO:0000313" key="2">
    <source>
        <dbReference type="EMBL" id="KAB2623256.1"/>
    </source>
</evidence>
<dbReference type="PANTHER" id="PTHR46136">
    <property type="entry name" value="TRANSCRIPTION FACTOR GTE8"/>
    <property type="match status" value="1"/>
</dbReference>
<accession>A0A5N5H5M3</accession>
<dbReference type="AlphaFoldDB" id="A0A5N5H5M3"/>
<comment type="caution">
    <text evidence="2">The sequence shown here is derived from an EMBL/GenBank/DDBJ whole genome shotgun (WGS) entry which is preliminary data.</text>
</comment>
<keyword evidence="3" id="KW-1185">Reference proteome</keyword>
<dbReference type="OrthoDB" id="1294502at2759"/>
<feature type="region of interest" description="Disordered" evidence="1">
    <location>
        <begin position="17"/>
        <end position="99"/>
    </location>
</feature>
<evidence type="ECO:0000313" key="3">
    <source>
        <dbReference type="Proteomes" id="UP000327157"/>
    </source>
</evidence>
<feature type="region of interest" description="Disordered" evidence="1">
    <location>
        <begin position="252"/>
        <end position="327"/>
    </location>
</feature>
<dbReference type="InterPro" id="IPR052442">
    <property type="entry name" value="Env_Response_Regulator"/>
</dbReference>
<gene>
    <name evidence="2" type="ORF">D8674_025438</name>
</gene>
<feature type="compositionally biased region" description="Basic residues" evidence="1">
    <location>
        <begin position="34"/>
        <end position="44"/>
    </location>
</feature>
<feature type="compositionally biased region" description="Low complexity" evidence="1">
    <location>
        <begin position="255"/>
        <end position="279"/>
    </location>
</feature>